<feature type="binding site" evidence="6">
    <location>
        <begin position="129"/>
        <end position="135"/>
    </location>
    <ligand>
        <name>S-adenosyl-L-methionine</name>
        <dbReference type="ChEBI" id="CHEBI:59789"/>
    </ligand>
</feature>
<dbReference type="Gene3D" id="2.30.130.60">
    <property type="match status" value="1"/>
</dbReference>
<protein>
    <submittedName>
        <fullName evidence="8">16S rRNA C967 or C1407 C5-methylase (RsmB/RsmF family)</fullName>
    </submittedName>
</protein>
<comment type="caution">
    <text evidence="8">The sequence shown here is derived from an EMBL/GenBank/DDBJ whole genome shotgun (WGS) entry which is preliminary data.</text>
</comment>
<evidence type="ECO:0000313" key="8">
    <source>
        <dbReference type="EMBL" id="PZV86395.1"/>
    </source>
</evidence>
<dbReference type="AlphaFoldDB" id="A0A326RX70"/>
<dbReference type="InterPro" id="IPR049560">
    <property type="entry name" value="MeTrfase_RsmB-F_NOP2_cat"/>
</dbReference>
<dbReference type="Pfam" id="PF13636">
    <property type="entry name" value="Methyltranf_PUA"/>
    <property type="match status" value="1"/>
</dbReference>
<comment type="similarity">
    <text evidence="6">Belongs to the class I-like SAM-binding methyltransferase superfamily. RsmB/NOP family.</text>
</comment>
<feature type="binding site" evidence="6">
    <location>
        <position position="197"/>
    </location>
    <ligand>
        <name>S-adenosyl-L-methionine</name>
        <dbReference type="ChEBI" id="CHEBI:59789"/>
    </ligand>
</feature>
<dbReference type="PANTHER" id="PTHR22807:SF30">
    <property type="entry name" value="28S RRNA (CYTOSINE(4447)-C(5))-METHYLTRANSFERASE-RELATED"/>
    <property type="match status" value="1"/>
</dbReference>
<dbReference type="InterPro" id="IPR029063">
    <property type="entry name" value="SAM-dependent_MTases_sf"/>
</dbReference>
<keyword evidence="5 6" id="KW-0694">RNA-binding</keyword>
<dbReference type="Proteomes" id="UP000248917">
    <property type="component" value="Unassembled WGS sequence"/>
</dbReference>
<name>A0A326RX70_9BACT</name>
<dbReference type="InterPro" id="IPR001678">
    <property type="entry name" value="MeTrfase_RsmB-F_NOP2_dom"/>
</dbReference>
<dbReference type="GO" id="GO:0008173">
    <property type="term" value="F:RNA methyltransferase activity"/>
    <property type="evidence" value="ECO:0007669"/>
    <property type="project" value="InterPro"/>
</dbReference>
<dbReference type="InterPro" id="IPR023267">
    <property type="entry name" value="RCMT"/>
</dbReference>
<dbReference type="Gene3D" id="3.30.70.1170">
    <property type="entry name" value="Sun protein, domain 3"/>
    <property type="match status" value="1"/>
</dbReference>
<feature type="domain" description="SAM-dependent MTase RsmB/NOP-type" evidence="7">
    <location>
        <begin position="33"/>
        <end position="318"/>
    </location>
</feature>
<dbReference type="InterPro" id="IPR027391">
    <property type="entry name" value="Nol1_Nop2_Fmu_2"/>
</dbReference>
<dbReference type="PRINTS" id="PR02008">
    <property type="entry name" value="RCMTFAMILY"/>
</dbReference>
<dbReference type="PANTHER" id="PTHR22807">
    <property type="entry name" value="NOP2 YEAST -RELATED NOL1/NOP2/FMU SUN DOMAIN-CONTAINING"/>
    <property type="match status" value="1"/>
</dbReference>
<evidence type="ECO:0000256" key="1">
    <source>
        <dbReference type="ARBA" id="ARBA00022490"/>
    </source>
</evidence>
<dbReference type="Pfam" id="PF01189">
    <property type="entry name" value="Methyltr_RsmB-F"/>
    <property type="match status" value="1"/>
</dbReference>
<dbReference type="InterPro" id="IPR031341">
    <property type="entry name" value="Methyltr_RsmF_N"/>
</dbReference>
<evidence type="ECO:0000259" key="7">
    <source>
        <dbReference type="PROSITE" id="PS51686"/>
    </source>
</evidence>
<feature type="active site" description="Nucleophile" evidence="6">
    <location>
        <position position="250"/>
    </location>
</feature>
<keyword evidence="1" id="KW-0963">Cytoplasm</keyword>
<feature type="binding site" evidence="6">
    <location>
        <position position="180"/>
    </location>
    <ligand>
        <name>S-adenosyl-L-methionine</name>
        <dbReference type="ChEBI" id="CHEBI:59789"/>
    </ligand>
</feature>
<dbReference type="Pfam" id="PF17125">
    <property type="entry name" value="Methyltr_RsmF_N"/>
    <property type="match status" value="1"/>
</dbReference>
<keyword evidence="4 6" id="KW-0949">S-adenosyl-L-methionine</keyword>
<organism evidence="8 9">
    <name type="scientific">Algoriphagus aquaeductus</name>
    <dbReference type="NCBI Taxonomy" id="475299"/>
    <lineage>
        <taxon>Bacteria</taxon>
        <taxon>Pseudomonadati</taxon>
        <taxon>Bacteroidota</taxon>
        <taxon>Cytophagia</taxon>
        <taxon>Cytophagales</taxon>
        <taxon>Cyclobacteriaceae</taxon>
        <taxon>Algoriphagus</taxon>
    </lineage>
</organism>
<keyword evidence="9" id="KW-1185">Reference proteome</keyword>
<evidence type="ECO:0000256" key="4">
    <source>
        <dbReference type="ARBA" id="ARBA00022691"/>
    </source>
</evidence>
<accession>A0A326RX70</accession>
<reference evidence="8 9" key="1">
    <citation type="submission" date="2018-06" db="EMBL/GenBank/DDBJ databases">
        <title>Genomic Encyclopedia of Archaeal and Bacterial Type Strains, Phase II (KMG-II): from individual species to whole genera.</title>
        <authorList>
            <person name="Goeker M."/>
        </authorList>
    </citation>
    <scope>NUCLEOTIDE SEQUENCE [LARGE SCALE GENOMIC DNA]</scope>
    <source>
        <strain evidence="8 9">T4</strain>
    </source>
</reference>
<dbReference type="EMBL" id="QKTX01000002">
    <property type="protein sequence ID" value="PZV86395.1"/>
    <property type="molecule type" value="Genomic_DNA"/>
</dbReference>
<evidence type="ECO:0000256" key="3">
    <source>
        <dbReference type="ARBA" id="ARBA00022679"/>
    </source>
</evidence>
<evidence type="ECO:0000313" key="9">
    <source>
        <dbReference type="Proteomes" id="UP000248917"/>
    </source>
</evidence>
<dbReference type="GO" id="GO:0003723">
    <property type="term" value="F:RNA binding"/>
    <property type="evidence" value="ECO:0007669"/>
    <property type="project" value="UniProtKB-UniRule"/>
</dbReference>
<evidence type="ECO:0000256" key="6">
    <source>
        <dbReference type="PROSITE-ProRule" id="PRU01023"/>
    </source>
</evidence>
<evidence type="ECO:0000256" key="2">
    <source>
        <dbReference type="ARBA" id="ARBA00022603"/>
    </source>
</evidence>
<dbReference type="Gene3D" id="3.40.50.150">
    <property type="entry name" value="Vaccinia Virus protein VP39"/>
    <property type="match status" value="1"/>
</dbReference>
<proteinExistence type="inferred from homology"/>
<keyword evidence="2 6" id="KW-0489">Methyltransferase</keyword>
<keyword evidence="3 6" id="KW-0808">Transferase</keyword>
<evidence type="ECO:0000256" key="5">
    <source>
        <dbReference type="ARBA" id="ARBA00022884"/>
    </source>
</evidence>
<dbReference type="SUPFAM" id="SSF53335">
    <property type="entry name" value="S-adenosyl-L-methionine-dependent methyltransferases"/>
    <property type="match status" value="1"/>
</dbReference>
<dbReference type="GO" id="GO:0001510">
    <property type="term" value="P:RNA methylation"/>
    <property type="evidence" value="ECO:0007669"/>
    <property type="project" value="InterPro"/>
</dbReference>
<sequence>MLPNLPTSQWGLGTDHYLCRMSNFQLPKDFESQMRALLGAQEFELFKSAINQTPRTSIRLNSEKPFSPAWPKRPIPWSAQGYFLEERPSFTLDPAFHAGAYYVQEASSMFIEHVLTSLEIPQGVYLDLAAAPGGKSTLLSSYLGNDGLLVANEVIQSRAQILKENSIKWGLGNIVVTNNDPDHFSALEGFFDLVLVDAPCSGEGMFRKDPQAREEWSLDHVTLCSSRQKRIMDQAGALVKGGGYLIYSTCTFNELENEEMIRFLTEEFAFEPVRIPLEESWGIIESSVDTEDGTFFGYRFFPHKVEGEGFFITVLKRPDSASTQDPGRIKDFKHPVLKNLGDREGEALEQELGFDGTGKYYLLNDSYFRISRKFYRHFEKIAQALSLRYFGVELGKKQKNEWIPSHEWALSILPKNGFSQVELSHDQALDFLRKSEQSFDGLPKGWILFTYQHLPLGWGKNLGNRLNNYYPKEWRIRM</sequence>
<gene>
    <name evidence="8" type="ORF">CLV31_102295</name>
</gene>
<dbReference type="PROSITE" id="PS51686">
    <property type="entry name" value="SAM_MT_RSMB_NOP"/>
    <property type="match status" value="1"/>
</dbReference>
<feature type="binding site" evidence="6">
    <location>
        <position position="153"/>
    </location>
    <ligand>
        <name>S-adenosyl-L-methionine</name>
        <dbReference type="ChEBI" id="CHEBI:59789"/>
    </ligand>
</feature>